<dbReference type="PANTHER" id="PTHR31360:SF0">
    <property type="entry name" value="OIL BODY-ASSOCIATED PROTEIN 1B"/>
    <property type="match status" value="1"/>
</dbReference>
<dbReference type="PANTHER" id="PTHR31360">
    <property type="match status" value="1"/>
</dbReference>
<organism evidence="2 3">
    <name type="scientific">Marasmius crinis-equi</name>
    <dbReference type="NCBI Taxonomy" id="585013"/>
    <lineage>
        <taxon>Eukaryota</taxon>
        <taxon>Fungi</taxon>
        <taxon>Dikarya</taxon>
        <taxon>Basidiomycota</taxon>
        <taxon>Agaricomycotina</taxon>
        <taxon>Agaricomycetes</taxon>
        <taxon>Agaricomycetidae</taxon>
        <taxon>Agaricales</taxon>
        <taxon>Marasmiineae</taxon>
        <taxon>Marasmiaceae</taxon>
        <taxon>Marasmius</taxon>
    </lineage>
</organism>
<reference evidence="2 3" key="1">
    <citation type="submission" date="2024-02" db="EMBL/GenBank/DDBJ databases">
        <title>A draft genome for the cacao thread blight pathogen Marasmius crinis-equi.</title>
        <authorList>
            <person name="Cohen S.P."/>
            <person name="Baruah I.K."/>
            <person name="Amoako-Attah I."/>
            <person name="Bukari Y."/>
            <person name="Meinhardt L.W."/>
            <person name="Bailey B.A."/>
        </authorList>
    </citation>
    <scope>NUCLEOTIDE SEQUENCE [LARGE SCALE GENOMIC DNA]</scope>
    <source>
        <strain evidence="2 3">GH-76</strain>
    </source>
</reference>
<name>A0ABR3F0A9_9AGAR</name>
<proteinExistence type="inferred from homology"/>
<dbReference type="Pfam" id="PF06884">
    <property type="entry name" value="DUF1264"/>
    <property type="match status" value="1"/>
</dbReference>
<evidence type="ECO:0000313" key="3">
    <source>
        <dbReference type="Proteomes" id="UP001465976"/>
    </source>
</evidence>
<sequence length="145" mass="16490">MYTPDLYANLDATRYSRDKGVCQRVLLYDGPGPNARLVAVEYLITPEIYATLPQGEKCLWYPRVPTLEIDHQKSSEASSSGTGRDTEMTQLYVKVYPLWKVEHQYRSGNQPPLGEPQVITCFRTESTEAPELVDETYALIRSLEV</sequence>
<dbReference type="InterPro" id="IPR010686">
    <property type="entry name" value="OBAP-like"/>
</dbReference>
<protein>
    <submittedName>
        <fullName evidence="2">Uncharacterized protein</fullName>
    </submittedName>
</protein>
<gene>
    <name evidence="2" type="ORF">V5O48_013353</name>
</gene>
<comment type="caution">
    <text evidence="2">The sequence shown here is derived from an EMBL/GenBank/DDBJ whole genome shotgun (WGS) entry which is preliminary data.</text>
</comment>
<comment type="similarity">
    <text evidence="1">Belongs to the OBAP family.</text>
</comment>
<dbReference type="Proteomes" id="UP001465976">
    <property type="component" value="Unassembled WGS sequence"/>
</dbReference>
<accession>A0ABR3F0A9</accession>
<evidence type="ECO:0000313" key="2">
    <source>
        <dbReference type="EMBL" id="KAL0568634.1"/>
    </source>
</evidence>
<evidence type="ECO:0000256" key="1">
    <source>
        <dbReference type="ARBA" id="ARBA00009740"/>
    </source>
</evidence>
<dbReference type="EMBL" id="JBAHYK010001291">
    <property type="protein sequence ID" value="KAL0568634.1"/>
    <property type="molecule type" value="Genomic_DNA"/>
</dbReference>
<keyword evidence="3" id="KW-1185">Reference proteome</keyword>